<keyword evidence="1" id="KW-0732">Signal</keyword>
<protein>
    <submittedName>
        <fullName evidence="2">Uncharacterized protein</fullName>
    </submittedName>
</protein>
<accession>A0A3R9N5M8</accession>
<evidence type="ECO:0000256" key="1">
    <source>
        <dbReference type="SAM" id="SignalP"/>
    </source>
</evidence>
<gene>
    <name evidence="2" type="ORF">EI293_20275</name>
</gene>
<feature type="chain" id="PRO_5018690979" evidence="1">
    <location>
        <begin position="25"/>
        <end position="109"/>
    </location>
</feature>
<dbReference type="Proteomes" id="UP000270291">
    <property type="component" value="Unassembled WGS sequence"/>
</dbReference>
<dbReference type="AlphaFoldDB" id="A0A3R9N5M8"/>
<proteinExistence type="predicted"/>
<evidence type="ECO:0000313" key="3">
    <source>
        <dbReference type="Proteomes" id="UP000270291"/>
    </source>
</evidence>
<organism evidence="2 3">
    <name type="scientific">Hymenobacter perfusus</name>
    <dbReference type="NCBI Taxonomy" id="1236770"/>
    <lineage>
        <taxon>Bacteria</taxon>
        <taxon>Pseudomonadati</taxon>
        <taxon>Bacteroidota</taxon>
        <taxon>Cytophagia</taxon>
        <taxon>Cytophagales</taxon>
        <taxon>Hymenobacteraceae</taxon>
        <taxon>Hymenobacter</taxon>
    </lineage>
</organism>
<sequence length="109" mass="11803">MKPVWRSIALGLLLSCLQAGVGHAAPATLSNEQISPSDYYSGLATGQGYRSHWASQYGAGTPQYTAAIDAEYLRASRAIQAARQNGDTHEEDFWLGFIDGLERAAEEEV</sequence>
<reference evidence="2 3" key="1">
    <citation type="submission" date="2018-12" db="EMBL/GenBank/DDBJ databases">
        <authorList>
            <person name="Feng G."/>
            <person name="Zhu H."/>
        </authorList>
    </citation>
    <scope>NUCLEOTIDE SEQUENCE [LARGE SCALE GENOMIC DNA]</scope>
    <source>
        <strain evidence="2 3">LMG 26000</strain>
    </source>
</reference>
<keyword evidence="3" id="KW-1185">Reference proteome</keyword>
<name>A0A3R9N5M8_9BACT</name>
<dbReference type="EMBL" id="RWIU01000009">
    <property type="protein sequence ID" value="RSK39558.1"/>
    <property type="molecule type" value="Genomic_DNA"/>
</dbReference>
<feature type="signal peptide" evidence="1">
    <location>
        <begin position="1"/>
        <end position="24"/>
    </location>
</feature>
<dbReference type="RefSeq" id="WP_125440376.1">
    <property type="nucleotide sequence ID" value="NZ_RWIU01000009.1"/>
</dbReference>
<comment type="caution">
    <text evidence="2">The sequence shown here is derived from an EMBL/GenBank/DDBJ whole genome shotgun (WGS) entry which is preliminary data.</text>
</comment>
<dbReference type="OrthoDB" id="9837095at2"/>
<evidence type="ECO:0000313" key="2">
    <source>
        <dbReference type="EMBL" id="RSK39558.1"/>
    </source>
</evidence>